<accession>A0ABS1TE32</accession>
<name>A0ABS1TE32_9CLOT</name>
<protein>
    <recommendedName>
        <fullName evidence="3">DNA-binding protein</fullName>
    </recommendedName>
</protein>
<reference evidence="1 2" key="1">
    <citation type="submission" date="2021-01" db="EMBL/GenBank/DDBJ databases">
        <title>Genome public.</title>
        <authorList>
            <person name="Liu C."/>
            <person name="Sun Q."/>
        </authorList>
    </citation>
    <scope>NUCLEOTIDE SEQUENCE [LARGE SCALE GENOMIC DNA]</scope>
    <source>
        <strain evidence="1 2">YIM B02515</strain>
    </source>
</reference>
<proteinExistence type="predicted"/>
<sequence>MMYKCPKCKLPMGRAEVGAAGGIGIFKKTGKISAKWSNIHCYVCATCGYIELYAEKPDIFKVDENK</sequence>
<dbReference type="Proteomes" id="UP000632377">
    <property type="component" value="Unassembled WGS sequence"/>
</dbReference>
<evidence type="ECO:0008006" key="3">
    <source>
        <dbReference type="Google" id="ProtNLM"/>
    </source>
</evidence>
<keyword evidence="2" id="KW-1185">Reference proteome</keyword>
<gene>
    <name evidence="1" type="ORF">JK636_18060</name>
</gene>
<evidence type="ECO:0000313" key="2">
    <source>
        <dbReference type="Proteomes" id="UP000632377"/>
    </source>
</evidence>
<organism evidence="1 2">
    <name type="scientific">Clostridium rhizosphaerae</name>
    <dbReference type="NCBI Taxonomy" id="2803861"/>
    <lineage>
        <taxon>Bacteria</taxon>
        <taxon>Bacillati</taxon>
        <taxon>Bacillota</taxon>
        <taxon>Clostridia</taxon>
        <taxon>Eubacteriales</taxon>
        <taxon>Clostridiaceae</taxon>
        <taxon>Clostridium</taxon>
    </lineage>
</organism>
<comment type="caution">
    <text evidence="1">The sequence shown here is derived from an EMBL/GenBank/DDBJ whole genome shotgun (WGS) entry which is preliminary data.</text>
</comment>
<evidence type="ECO:0000313" key="1">
    <source>
        <dbReference type="EMBL" id="MBL4937623.1"/>
    </source>
</evidence>
<dbReference type="RefSeq" id="WP_202750359.1">
    <property type="nucleotide sequence ID" value="NZ_JAESWC010000014.1"/>
</dbReference>
<dbReference type="EMBL" id="JAESWC010000014">
    <property type="protein sequence ID" value="MBL4937623.1"/>
    <property type="molecule type" value="Genomic_DNA"/>
</dbReference>